<sequence>MHDIPYEVEDCIVSGFVAQLNALKGLLELDEKHLKDLGRDLFISKLRDLEATLSWYEQNIKHPLNRSDDMKELLKQVNLLFEKRAAQLSPAS</sequence>
<dbReference type="Proteomes" id="UP000037269">
    <property type="component" value="Unassembled WGS sequence"/>
</dbReference>
<name>A0A0D1VL64_ANEMI</name>
<accession>A0A0D1VL64</accession>
<dbReference type="EMBL" id="LGUG01000012">
    <property type="protein sequence ID" value="KON90503.1"/>
    <property type="molecule type" value="Genomic_DNA"/>
</dbReference>
<dbReference type="PATRIC" id="fig|47500.8.peg.5193"/>
<dbReference type="EMBL" id="FNED01000028">
    <property type="protein sequence ID" value="SDJ77640.1"/>
    <property type="molecule type" value="Genomic_DNA"/>
</dbReference>
<dbReference type="GeneID" id="42309154"/>
<gene>
    <name evidence="1" type="ORF">AF333_28910</name>
    <name evidence="2" type="ORF">SAMN04487909_12848</name>
</gene>
<evidence type="ECO:0000313" key="2">
    <source>
        <dbReference type="EMBL" id="SDJ77640.1"/>
    </source>
</evidence>
<keyword evidence="3" id="KW-1185">Reference proteome</keyword>
<reference evidence="2 4" key="2">
    <citation type="submission" date="2016-10" db="EMBL/GenBank/DDBJ databases">
        <authorList>
            <person name="de Groot N.N."/>
        </authorList>
    </citation>
    <scope>NUCLEOTIDE SEQUENCE [LARGE SCALE GENOMIC DNA]</scope>
    <source>
        <strain evidence="2 4">DSM 2895</strain>
    </source>
</reference>
<evidence type="ECO:0000313" key="1">
    <source>
        <dbReference type="EMBL" id="KON90503.1"/>
    </source>
</evidence>
<protein>
    <submittedName>
        <fullName evidence="1">Uncharacterized protein</fullName>
    </submittedName>
</protein>
<dbReference type="RefSeq" id="WP_043063248.1">
    <property type="nucleotide sequence ID" value="NZ_BJOA01000092.1"/>
</dbReference>
<organism evidence="1 3">
    <name type="scientific">Aneurinibacillus migulanus</name>
    <name type="common">Bacillus migulanus</name>
    <dbReference type="NCBI Taxonomy" id="47500"/>
    <lineage>
        <taxon>Bacteria</taxon>
        <taxon>Bacillati</taxon>
        <taxon>Bacillota</taxon>
        <taxon>Bacilli</taxon>
        <taxon>Bacillales</taxon>
        <taxon>Paenibacillaceae</taxon>
        <taxon>Aneurinibacillus group</taxon>
        <taxon>Aneurinibacillus</taxon>
    </lineage>
</organism>
<reference evidence="1 3" key="1">
    <citation type="submission" date="2015-07" db="EMBL/GenBank/DDBJ databases">
        <title>Fjat-14205 dsm 2895.</title>
        <authorList>
            <person name="Liu B."/>
            <person name="Wang J."/>
            <person name="Zhu Y."/>
            <person name="Liu G."/>
            <person name="Chen Q."/>
            <person name="Chen Z."/>
            <person name="Lan J."/>
            <person name="Che J."/>
            <person name="Ge C."/>
            <person name="Shi H."/>
            <person name="Pan Z."/>
            <person name="Liu X."/>
        </authorList>
    </citation>
    <scope>NUCLEOTIDE SEQUENCE [LARGE SCALE GENOMIC DNA]</scope>
    <source>
        <strain evidence="1 3">DSM 2895</strain>
    </source>
</reference>
<proteinExistence type="predicted"/>
<dbReference type="Proteomes" id="UP000182836">
    <property type="component" value="Unassembled WGS sequence"/>
</dbReference>
<evidence type="ECO:0000313" key="4">
    <source>
        <dbReference type="Proteomes" id="UP000182836"/>
    </source>
</evidence>
<dbReference type="AlphaFoldDB" id="A0A0D1VL64"/>
<evidence type="ECO:0000313" key="3">
    <source>
        <dbReference type="Proteomes" id="UP000037269"/>
    </source>
</evidence>